<evidence type="ECO:0000313" key="5">
    <source>
        <dbReference type="RefSeq" id="XP_046595217.1"/>
    </source>
</evidence>
<dbReference type="GeneID" id="107223395"/>
<name>A0A6J0BW37_NEOLC</name>
<protein>
    <recommendedName>
        <fullName evidence="1">Vacuolar ATPase assembly protein VMA22</fullName>
    </recommendedName>
</protein>
<dbReference type="FunCoup" id="A0A6J0BW37">
    <property type="interactions" value="11"/>
</dbReference>
<keyword evidence="2" id="KW-1185">Reference proteome</keyword>
<dbReference type="InterPro" id="IPR040357">
    <property type="entry name" value="Vma22/CCDC115"/>
</dbReference>
<dbReference type="KEGG" id="nlo:107223395"/>
<gene>
    <name evidence="3 4 5" type="primary">LOC107223395</name>
</gene>
<dbReference type="AlphaFoldDB" id="A0A6J0BW37"/>
<accession>A0A6J0BW37</accession>
<evidence type="ECO:0000313" key="2">
    <source>
        <dbReference type="Proteomes" id="UP000829291"/>
    </source>
</evidence>
<reference evidence="3" key="1">
    <citation type="submission" date="2025-04" db="UniProtKB">
        <authorList>
            <consortium name="RefSeq"/>
        </authorList>
    </citation>
    <scope>IDENTIFICATION</scope>
    <source>
        <tissue evidence="4 5">Thorax and Abdomen</tissue>
        <tissue evidence="3">Whole body</tissue>
    </source>
</reference>
<evidence type="ECO:0000313" key="3">
    <source>
        <dbReference type="RefSeq" id="XP_015518554.1"/>
    </source>
</evidence>
<dbReference type="OrthoDB" id="408631at2759"/>
<dbReference type="InParanoid" id="A0A6J0BW37"/>
<evidence type="ECO:0000256" key="1">
    <source>
        <dbReference type="ARBA" id="ARBA00093634"/>
    </source>
</evidence>
<dbReference type="GO" id="GO:0051082">
    <property type="term" value="F:unfolded protein binding"/>
    <property type="evidence" value="ECO:0007669"/>
    <property type="project" value="TreeGrafter"/>
</dbReference>
<organism evidence="2 3">
    <name type="scientific">Neodiprion lecontei</name>
    <name type="common">Redheaded pine sawfly</name>
    <dbReference type="NCBI Taxonomy" id="441921"/>
    <lineage>
        <taxon>Eukaryota</taxon>
        <taxon>Metazoa</taxon>
        <taxon>Ecdysozoa</taxon>
        <taxon>Arthropoda</taxon>
        <taxon>Hexapoda</taxon>
        <taxon>Insecta</taxon>
        <taxon>Pterygota</taxon>
        <taxon>Neoptera</taxon>
        <taxon>Endopterygota</taxon>
        <taxon>Hymenoptera</taxon>
        <taxon>Tenthredinoidea</taxon>
        <taxon>Diprionidae</taxon>
        <taxon>Diprioninae</taxon>
        <taxon>Neodiprion</taxon>
    </lineage>
</organism>
<dbReference type="RefSeq" id="XP_015518554.1">
    <property type="nucleotide sequence ID" value="XM_015663068.1"/>
</dbReference>
<evidence type="ECO:0000313" key="4">
    <source>
        <dbReference type="RefSeq" id="XP_046595216.1"/>
    </source>
</evidence>
<dbReference type="Pfam" id="PF21730">
    <property type="entry name" value="Vma22_CCDC115"/>
    <property type="match status" value="1"/>
</dbReference>
<proteinExistence type="predicted"/>
<dbReference type="Proteomes" id="UP000829291">
    <property type="component" value="Chromosome 4"/>
</dbReference>
<sequence>MHGSVDEVCAALDKFTLRSLELMEEKVSVTLQMEEILRDGHIELAKSRYIRGMENIGMLQVPTEAGQFESLFKVQTELDEESIPQFDVINRKHNDEGKEIPDPIKWFGVLVPQNLRNAQKRFQATAQLSSKCGNIRTEIISTTEKLNELKRIKKNISK</sequence>
<dbReference type="RefSeq" id="XP_046595217.1">
    <property type="nucleotide sequence ID" value="XM_046739261.1"/>
</dbReference>
<dbReference type="PANTHER" id="PTHR31996:SF2">
    <property type="entry name" value="COILED-COIL DOMAIN-CONTAINING PROTEIN 115"/>
    <property type="match status" value="1"/>
</dbReference>
<dbReference type="GO" id="GO:0070072">
    <property type="term" value="P:vacuolar proton-transporting V-type ATPase complex assembly"/>
    <property type="evidence" value="ECO:0007669"/>
    <property type="project" value="InterPro"/>
</dbReference>
<dbReference type="RefSeq" id="XP_046595216.1">
    <property type="nucleotide sequence ID" value="XM_046739260.1"/>
</dbReference>
<dbReference type="PANTHER" id="PTHR31996">
    <property type="entry name" value="COILED-COIL DOMAIN-CONTAINING PROTEIN 115"/>
    <property type="match status" value="1"/>
</dbReference>